<dbReference type="EMBL" id="JAINZZ010000009">
    <property type="protein sequence ID" value="MBY8878070.1"/>
    <property type="molecule type" value="Genomic_DNA"/>
</dbReference>
<sequence length="319" mass="33909">MDALHDHEVLDGQWDDGVPDGQTNGHDRYDTCDDEVAQADWEDELPRLMARLGQLIALHGPAGVVAMARTEAERRELNAYAAGWQDAAAEFTPRVAAARRDGWLGRWRPLRVLNGPGDVIPFPVARQYAHPAPHPSADDAVVNGVNGVNGWDGGLDAGHDTGPEADRDRGYGAGRDAAQERGRAPGYDVPQDRGHGPGRETRPDPDPGAGQVDGTARRDVRPGTGGQRPSGPHAHDDSAHGGRDEDEPAHGEEPSATRSHGEVTGRPDSAGQQRAPQPPRPSLPAKSRWSRAPTIPRLAPPQRPPGRGPDGTPPPDGPA</sequence>
<proteinExistence type="predicted"/>
<evidence type="ECO:0000313" key="3">
    <source>
        <dbReference type="Proteomes" id="UP000778578"/>
    </source>
</evidence>
<gene>
    <name evidence="2" type="ORF">K7862_10555</name>
</gene>
<reference evidence="2 3" key="1">
    <citation type="submission" date="2021-08" db="EMBL/GenBank/DDBJ databases">
        <title>WGS of actinomycetes from Thailand.</title>
        <authorList>
            <person name="Thawai C."/>
        </authorList>
    </citation>
    <scope>NUCLEOTIDE SEQUENCE [LARGE SCALE GENOMIC DNA]</scope>
    <source>
        <strain evidence="2 3">PLK6-54</strain>
    </source>
</reference>
<feature type="compositionally biased region" description="Basic and acidic residues" evidence="1">
    <location>
        <begin position="1"/>
        <end position="10"/>
    </location>
</feature>
<feature type="compositionally biased region" description="Low complexity" evidence="1">
    <location>
        <begin position="283"/>
        <end position="297"/>
    </location>
</feature>
<feature type="compositionally biased region" description="Pro residues" evidence="1">
    <location>
        <begin position="298"/>
        <end position="319"/>
    </location>
</feature>
<accession>A0ABS7Q6J8</accession>
<feature type="region of interest" description="Disordered" evidence="1">
    <location>
        <begin position="152"/>
        <end position="319"/>
    </location>
</feature>
<feature type="compositionally biased region" description="Basic and acidic residues" evidence="1">
    <location>
        <begin position="190"/>
        <end position="205"/>
    </location>
</feature>
<evidence type="ECO:0000313" key="2">
    <source>
        <dbReference type="EMBL" id="MBY8878070.1"/>
    </source>
</evidence>
<comment type="caution">
    <text evidence="2">The sequence shown here is derived from an EMBL/GenBank/DDBJ whole genome shotgun (WGS) entry which is preliminary data.</text>
</comment>
<feature type="compositionally biased region" description="Basic and acidic residues" evidence="1">
    <location>
        <begin position="157"/>
        <end position="170"/>
    </location>
</feature>
<dbReference type="Proteomes" id="UP000778578">
    <property type="component" value="Unassembled WGS sequence"/>
</dbReference>
<keyword evidence="3" id="KW-1185">Reference proteome</keyword>
<name>A0ABS7Q6J8_9ACTN</name>
<dbReference type="RefSeq" id="WP_222962216.1">
    <property type="nucleotide sequence ID" value="NZ_JAINZZ010000009.1"/>
</dbReference>
<evidence type="ECO:0008006" key="4">
    <source>
        <dbReference type="Google" id="ProtNLM"/>
    </source>
</evidence>
<organism evidence="2 3">
    <name type="scientific">Actinacidiphila acidipaludis</name>
    <dbReference type="NCBI Taxonomy" id="2873382"/>
    <lineage>
        <taxon>Bacteria</taxon>
        <taxon>Bacillati</taxon>
        <taxon>Actinomycetota</taxon>
        <taxon>Actinomycetes</taxon>
        <taxon>Kitasatosporales</taxon>
        <taxon>Streptomycetaceae</taxon>
        <taxon>Actinacidiphila</taxon>
    </lineage>
</organism>
<protein>
    <recommendedName>
        <fullName evidence="4">Translation initiation factor IF-2</fullName>
    </recommendedName>
</protein>
<feature type="region of interest" description="Disordered" evidence="1">
    <location>
        <begin position="1"/>
        <end position="28"/>
    </location>
</feature>
<feature type="compositionally biased region" description="Basic and acidic residues" evidence="1">
    <location>
        <begin position="233"/>
        <end position="265"/>
    </location>
</feature>
<evidence type="ECO:0000256" key="1">
    <source>
        <dbReference type="SAM" id="MobiDB-lite"/>
    </source>
</evidence>